<dbReference type="AlphaFoldDB" id="A0A7N0SXN2"/>
<reference evidence="1" key="1">
    <citation type="submission" date="2021-01" db="UniProtKB">
        <authorList>
            <consortium name="EnsemblPlants"/>
        </authorList>
    </citation>
    <scope>IDENTIFICATION</scope>
</reference>
<sequence>MNAVENPPGAVRSYSCRPHFSTKGNNEGGGYFHGCYDSCGINLNIESINYQKMIVHQVNCIN</sequence>
<dbReference type="EnsemblPlants" id="Kaladp0011s1238.1.v1.1">
    <property type="protein sequence ID" value="Kaladp0011s1238.1.v1.1.CDS.1"/>
    <property type="gene ID" value="Kaladp0011s1238.v1.1"/>
</dbReference>
<evidence type="ECO:0000313" key="1">
    <source>
        <dbReference type="EnsemblPlants" id="Kaladp0011s1238.1.v1.1.CDS.1"/>
    </source>
</evidence>
<name>A0A7N0SXN2_KALFE</name>
<organism evidence="1 2">
    <name type="scientific">Kalanchoe fedtschenkoi</name>
    <name type="common">Lavender scallops</name>
    <name type="synonym">South American air plant</name>
    <dbReference type="NCBI Taxonomy" id="63787"/>
    <lineage>
        <taxon>Eukaryota</taxon>
        <taxon>Viridiplantae</taxon>
        <taxon>Streptophyta</taxon>
        <taxon>Embryophyta</taxon>
        <taxon>Tracheophyta</taxon>
        <taxon>Spermatophyta</taxon>
        <taxon>Magnoliopsida</taxon>
        <taxon>eudicotyledons</taxon>
        <taxon>Gunneridae</taxon>
        <taxon>Pentapetalae</taxon>
        <taxon>Saxifragales</taxon>
        <taxon>Crassulaceae</taxon>
        <taxon>Kalanchoe</taxon>
    </lineage>
</organism>
<protein>
    <submittedName>
        <fullName evidence="1">Uncharacterized protein</fullName>
    </submittedName>
</protein>
<evidence type="ECO:0000313" key="2">
    <source>
        <dbReference type="Proteomes" id="UP000594263"/>
    </source>
</evidence>
<dbReference type="Proteomes" id="UP000594263">
    <property type="component" value="Unplaced"/>
</dbReference>
<keyword evidence="2" id="KW-1185">Reference proteome</keyword>
<dbReference type="Gramene" id="Kaladp0011s1238.1.v1.1">
    <property type="protein sequence ID" value="Kaladp0011s1238.1.v1.1.CDS.1"/>
    <property type="gene ID" value="Kaladp0011s1238.v1.1"/>
</dbReference>
<accession>A0A7N0SXN2</accession>
<proteinExistence type="predicted"/>